<dbReference type="EMBL" id="REGN01012473">
    <property type="protein sequence ID" value="RMZ95284.1"/>
    <property type="molecule type" value="Genomic_DNA"/>
</dbReference>
<comment type="caution">
    <text evidence="2">The sequence shown here is derived from an EMBL/GenBank/DDBJ whole genome shotgun (WGS) entry which is preliminary data.</text>
</comment>
<keyword evidence="1" id="KW-0472">Membrane</keyword>
<evidence type="ECO:0000313" key="3">
    <source>
        <dbReference type="Proteomes" id="UP000276133"/>
    </source>
</evidence>
<organism evidence="2 3">
    <name type="scientific">Brachionus plicatilis</name>
    <name type="common">Marine rotifer</name>
    <name type="synonym">Brachionus muelleri</name>
    <dbReference type="NCBI Taxonomy" id="10195"/>
    <lineage>
        <taxon>Eukaryota</taxon>
        <taxon>Metazoa</taxon>
        <taxon>Spiralia</taxon>
        <taxon>Gnathifera</taxon>
        <taxon>Rotifera</taxon>
        <taxon>Eurotatoria</taxon>
        <taxon>Monogononta</taxon>
        <taxon>Pseudotrocha</taxon>
        <taxon>Ploima</taxon>
        <taxon>Brachionidae</taxon>
        <taxon>Brachionus</taxon>
    </lineage>
</organism>
<dbReference type="AlphaFoldDB" id="A0A3M7P9B0"/>
<proteinExistence type="predicted"/>
<evidence type="ECO:0000256" key="1">
    <source>
        <dbReference type="SAM" id="Phobius"/>
    </source>
</evidence>
<evidence type="ECO:0000313" key="2">
    <source>
        <dbReference type="EMBL" id="RMZ95284.1"/>
    </source>
</evidence>
<keyword evidence="1" id="KW-0812">Transmembrane</keyword>
<protein>
    <submittedName>
        <fullName evidence="2">Uncharacterized protein</fullName>
    </submittedName>
</protein>
<sequence length="61" mass="6918">MIIELSDSAPFGLSVKDFVKSGGSVHLLVSVAVYGIFLRSYLRLRPIRQSHFRQVINHSFK</sequence>
<dbReference type="Proteomes" id="UP000276133">
    <property type="component" value="Unassembled WGS sequence"/>
</dbReference>
<keyword evidence="3" id="KW-1185">Reference proteome</keyword>
<reference evidence="2 3" key="1">
    <citation type="journal article" date="2018" name="Sci. Rep.">
        <title>Genomic signatures of local adaptation to the degree of environmental predictability in rotifers.</title>
        <authorList>
            <person name="Franch-Gras L."/>
            <person name="Hahn C."/>
            <person name="Garcia-Roger E.M."/>
            <person name="Carmona M.J."/>
            <person name="Serra M."/>
            <person name="Gomez A."/>
        </authorList>
    </citation>
    <scope>NUCLEOTIDE SEQUENCE [LARGE SCALE GENOMIC DNA]</scope>
    <source>
        <strain evidence="2">HYR1</strain>
    </source>
</reference>
<accession>A0A3M7P9B0</accession>
<keyword evidence="1" id="KW-1133">Transmembrane helix</keyword>
<name>A0A3M7P9B0_BRAPC</name>
<gene>
    <name evidence="2" type="ORF">BpHYR1_050660</name>
</gene>
<feature type="transmembrane region" description="Helical" evidence="1">
    <location>
        <begin position="23"/>
        <end position="42"/>
    </location>
</feature>